<reference evidence="10 11" key="1">
    <citation type="submission" date="2015-11" db="EMBL/GenBank/DDBJ databases">
        <title>Genome Sequence of Bacillus simplex strain VanAntwerpen2.</title>
        <authorList>
            <person name="Couger M.B."/>
        </authorList>
    </citation>
    <scope>NUCLEOTIDE SEQUENCE [LARGE SCALE GENOMIC DNA]</scope>
    <source>
        <strain evidence="10 11">VanAntwerpen02</strain>
    </source>
</reference>
<dbReference type="InterPro" id="IPR000415">
    <property type="entry name" value="Nitroreductase-like"/>
</dbReference>
<dbReference type="GO" id="GO:0016491">
    <property type="term" value="F:oxidoreductase activity"/>
    <property type="evidence" value="ECO:0007669"/>
    <property type="project" value="UniProtKB-UniRule"/>
</dbReference>
<dbReference type="CDD" id="cd02135">
    <property type="entry name" value="YdjA-like"/>
    <property type="match status" value="1"/>
</dbReference>
<evidence type="ECO:0000259" key="9">
    <source>
        <dbReference type="Pfam" id="PF00881"/>
    </source>
</evidence>
<evidence type="ECO:0000256" key="2">
    <source>
        <dbReference type="ARBA" id="ARBA00022630"/>
    </source>
</evidence>
<proteinExistence type="inferred from homology"/>
<dbReference type="Gene3D" id="3.40.109.10">
    <property type="entry name" value="NADH Oxidase"/>
    <property type="match status" value="1"/>
</dbReference>
<sequence>MKLEDIIKGRRSIKRFKDIPVPLDTIRTLLETSTWAPNHKMTQPWRFVVVHGDSRLKLAEATRAFMAGKEKDPEKKKEAGQRGFNKLNGVPMFVAVIMEENPNLMVREEDYAATSALIQNFSLLAWEQGIGMIWETYGMIHSTEFREALGVKPGEKIVGSLHVGYPDMVPTPRPRKEIDQLLTIMD</sequence>
<evidence type="ECO:0000256" key="7">
    <source>
        <dbReference type="PIRNR" id="PIRNR000232"/>
    </source>
</evidence>
<evidence type="ECO:0000256" key="4">
    <source>
        <dbReference type="ARBA" id="ARBA00022857"/>
    </source>
</evidence>
<feature type="binding site" description="in other chain" evidence="8">
    <location>
        <begin position="134"/>
        <end position="136"/>
    </location>
    <ligand>
        <name>FMN</name>
        <dbReference type="ChEBI" id="CHEBI:58210"/>
        <note>ligand shared between dimeric partners</note>
    </ligand>
</feature>
<keyword evidence="2 7" id="KW-0285">Flavoprotein</keyword>
<dbReference type="InterPro" id="IPR029479">
    <property type="entry name" value="Nitroreductase"/>
</dbReference>
<feature type="binding site" description="in other chain" evidence="8">
    <location>
        <begin position="10"/>
        <end position="12"/>
    </location>
    <ligand>
        <name>FMN</name>
        <dbReference type="ChEBI" id="CHEBI:58210"/>
        <note>ligand shared between dimeric partners</note>
    </ligand>
</feature>
<dbReference type="SUPFAM" id="SSF55469">
    <property type="entry name" value="FMN-dependent nitroreductase-like"/>
    <property type="match status" value="1"/>
</dbReference>
<dbReference type="AlphaFoldDB" id="A0A120GR43"/>
<keyword evidence="4 7" id="KW-0521">NADP</keyword>
<evidence type="ECO:0000256" key="1">
    <source>
        <dbReference type="ARBA" id="ARBA00007118"/>
    </source>
</evidence>
<evidence type="ECO:0000313" key="10">
    <source>
        <dbReference type="EMBL" id="KWW22292.1"/>
    </source>
</evidence>
<dbReference type="EMBL" id="LNNH01000007">
    <property type="protein sequence ID" value="KWW22292.1"/>
    <property type="molecule type" value="Genomic_DNA"/>
</dbReference>
<comment type="similarity">
    <text evidence="1 7">Belongs to the nitroreductase family.</text>
</comment>
<dbReference type="InterPro" id="IPR026021">
    <property type="entry name" value="YdjA-like"/>
</dbReference>
<keyword evidence="5 7" id="KW-0560">Oxidoreductase</keyword>
<comment type="caution">
    <text evidence="10">The sequence shown here is derived from an EMBL/GenBank/DDBJ whole genome shotgun (WGS) entry which is preliminary data.</text>
</comment>
<dbReference type="PIRSF" id="PIRSF000232">
    <property type="entry name" value="YdjA"/>
    <property type="match status" value="1"/>
</dbReference>
<evidence type="ECO:0000256" key="6">
    <source>
        <dbReference type="ARBA" id="ARBA00023027"/>
    </source>
</evidence>
<evidence type="ECO:0000256" key="8">
    <source>
        <dbReference type="PIRSR" id="PIRSR000232-1"/>
    </source>
</evidence>
<dbReference type="PANTHER" id="PTHR43821:SF1">
    <property type="entry name" value="NAD(P)H NITROREDUCTASE YDJA-RELATED"/>
    <property type="match status" value="1"/>
</dbReference>
<gene>
    <name evidence="10" type="ORF">AS888_13565</name>
</gene>
<name>A0A120GR43_9BACI</name>
<keyword evidence="3 7" id="KW-0288">FMN</keyword>
<keyword evidence="11" id="KW-1185">Reference proteome</keyword>
<protein>
    <recommendedName>
        <fullName evidence="7">Putative NAD(P)H nitroreductase</fullName>
        <ecNumber evidence="7">1.-.-.-</ecNumber>
    </recommendedName>
</protein>
<dbReference type="RefSeq" id="WP_061140601.1">
    <property type="nucleotide sequence ID" value="NZ_LNNH01000007.1"/>
</dbReference>
<evidence type="ECO:0000313" key="11">
    <source>
        <dbReference type="Proteomes" id="UP000064189"/>
    </source>
</evidence>
<feature type="binding site" evidence="8">
    <location>
        <position position="39"/>
    </location>
    <ligand>
        <name>FMN</name>
        <dbReference type="ChEBI" id="CHEBI:58210"/>
        <note>ligand shared between dimeric partners</note>
    </ligand>
</feature>
<evidence type="ECO:0000256" key="3">
    <source>
        <dbReference type="ARBA" id="ARBA00022643"/>
    </source>
</evidence>
<keyword evidence="6 7" id="KW-0520">NAD</keyword>
<organism evidence="10 11">
    <name type="scientific">Peribacillus simplex</name>
    <dbReference type="NCBI Taxonomy" id="1478"/>
    <lineage>
        <taxon>Bacteria</taxon>
        <taxon>Bacillati</taxon>
        <taxon>Bacillota</taxon>
        <taxon>Bacilli</taxon>
        <taxon>Bacillales</taxon>
        <taxon>Bacillaceae</taxon>
        <taxon>Peribacillus</taxon>
    </lineage>
</organism>
<dbReference type="Pfam" id="PF00881">
    <property type="entry name" value="Nitroreductase"/>
    <property type="match status" value="1"/>
</dbReference>
<dbReference type="InterPro" id="IPR052530">
    <property type="entry name" value="NAD(P)H_nitroreductase"/>
</dbReference>
<accession>A0A120GR43</accession>
<feature type="domain" description="Nitroreductase" evidence="9">
    <location>
        <begin position="7"/>
        <end position="165"/>
    </location>
</feature>
<dbReference type="Proteomes" id="UP000064189">
    <property type="component" value="Unassembled WGS sequence"/>
</dbReference>
<dbReference type="EC" id="1.-.-.-" evidence="7"/>
<dbReference type="PANTHER" id="PTHR43821">
    <property type="entry name" value="NAD(P)H NITROREDUCTASE YDJA-RELATED"/>
    <property type="match status" value="1"/>
</dbReference>
<evidence type="ECO:0000256" key="5">
    <source>
        <dbReference type="ARBA" id="ARBA00023002"/>
    </source>
</evidence>
<comment type="cofactor">
    <cofactor evidence="8">
        <name>FMN</name>
        <dbReference type="ChEBI" id="CHEBI:58210"/>
    </cofactor>
    <text evidence="8">Binds 1 FMN per subunit.</text>
</comment>